<name>A0A0W1A0C5_9GAMM</name>
<accession>A0A0W1A0C5</accession>
<sequence>MKIKRALNTILLIILWISLFHTSHAKSGLYRITAESTNELSVSENSFAVVNYKVTNTSKQVLKLTMPEIKGIEQLTQARDNCPKPFTLPSTGSSCILSLKIDGSKLSEPIMQGPTVCLFDAPDQCEYPQKDHQLKITQTTAITQATLVAMNSPAATNPSSCFTSTPSIACASLTLMTSGPTGSLIIRNNSINFIAYNISSTFTGALVGKVTETGNTVSN</sequence>
<dbReference type="PATRIC" id="fig|66969.6.peg.3092"/>
<gene>
    <name evidence="1" type="ORF">Lwal_2853</name>
</gene>
<keyword evidence="2" id="KW-1185">Reference proteome</keyword>
<evidence type="ECO:0000313" key="2">
    <source>
        <dbReference type="Proteomes" id="UP000054729"/>
    </source>
</evidence>
<evidence type="ECO:0000313" key="1">
    <source>
        <dbReference type="EMBL" id="KTD74812.1"/>
    </source>
</evidence>
<dbReference type="AlphaFoldDB" id="A0A0W1A0C5"/>
<dbReference type="OrthoDB" id="9809583at2"/>
<dbReference type="Proteomes" id="UP000054729">
    <property type="component" value="Unassembled WGS sequence"/>
</dbReference>
<reference evidence="1 2" key="1">
    <citation type="submission" date="2015-11" db="EMBL/GenBank/DDBJ databases">
        <title>Genomic analysis of 38 Legionella species identifies large and diverse effector repertoires.</title>
        <authorList>
            <person name="Burstein D."/>
            <person name="Amaro F."/>
            <person name="Zusman T."/>
            <person name="Lifshitz Z."/>
            <person name="Cohen O."/>
            <person name="Gilbert J.A."/>
            <person name="Pupko T."/>
            <person name="Shuman H.A."/>
            <person name="Segal G."/>
        </authorList>
    </citation>
    <scope>NUCLEOTIDE SEQUENCE [LARGE SCALE GENOMIC DNA]</scope>
    <source>
        <strain evidence="1 2">ATCC 51914</strain>
    </source>
</reference>
<proteinExistence type="predicted"/>
<comment type="caution">
    <text evidence="1">The sequence shown here is derived from an EMBL/GenBank/DDBJ whole genome shotgun (WGS) entry which is preliminary data.</text>
</comment>
<protein>
    <submittedName>
        <fullName evidence="1">Protein with a bacterial immunoglobulin-like domain protein</fullName>
    </submittedName>
</protein>
<dbReference type="STRING" id="66969.Lwal_2853"/>
<dbReference type="RefSeq" id="WP_133141238.1">
    <property type="nucleotide sequence ID" value="NZ_CAAAIQ010000010.1"/>
</dbReference>
<dbReference type="EMBL" id="LNZB01000060">
    <property type="protein sequence ID" value="KTD74812.1"/>
    <property type="molecule type" value="Genomic_DNA"/>
</dbReference>
<organism evidence="1 2">
    <name type="scientific">Legionella waltersii</name>
    <dbReference type="NCBI Taxonomy" id="66969"/>
    <lineage>
        <taxon>Bacteria</taxon>
        <taxon>Pseudomonadati</taxon>
        <taxon>Pseudomonadota</taxon>
        <taxon>Gammaproteobacteria</taxon>
        <taxon>Legionellales</taxon>
        <taxon>Legionellaceae</taxon>
        <taxon>Legionella</taxon>
    </lineage>
</organism>